<dbReference type="OrthoDB" id="500279at2"/>
<dbReference type="PANTHER" id="PTHR43065">
    <property type="entry name" value="SENSOR HISTIDINE KINASE"/>
    <property type="match status" value="1"/>
</dbReference>
<dbReference type="CDD" id="cd00130">
    <property type="entry name" value="PAS"/>
    <property type="match status" value="3"/>
</dbReference>
<dbReference type="RefSeq" id="WP_015214526.1">
    <property type="nucleotide sequence ID" value="NC_019771.1"/>
</dbReference>
<dbReference type="Gene3D" id="3.30.450.20">
    <property type="entry name" value="PAS domain"/>
    <property type="match status" value="3"/>
</dbReference>
<dbReference type="AlphaFoldDB" id="K9ZHR3"/>
<dbReference type="InterPro" id="IPR001610">
    <property type="entry name" value="PAC"/>
</dbReference>
<dbReference type="Gene3D" id="1.10.287.130">
    <property type="match status" value="1"/>
</dbReference>
<feature type="domain" description="PAS" evidence="9">
    <location>
        <begin position="331"/>
        <end position="373"/>
    </location>
</feature>
<dbReference type="InterPro" id="IPR003661">
    <property type="entry name" value="HisK_dim/P_dom"/>
</dbReference>
<feature type="domain" description="PAS" evidence="9">
    <location>
        <begin position="202"/>
        <end position="254"/>
    </location>
</feature>
<evidence type="ECO:0000256" key="1">
    <source>
        <dbReference type="ARBA" id="ARBA00000085"/>
    </source>
</evidence>
<dbReference type="Gene3D" id="3.30.565.10">
    <property type="entry name" value="Histidine kinase-like ATPase, C-terminal domain"/>
    <property type="match status" value="1"/>
</dbReference>
<sequence length="749" mass="84931">MTQFSETPEMPTNEVNALKQEISTLQQRVAQLEQELAHLRNSESNHSPASQYQDTDRKSDQLVETELPEKTNLLELILNSMSDAVVVTDINGKFLFNSAAVQMYGSGSTDIQPEEWSQHYGLFLPDQITPLPAAEIPLVRSLKGETFENVELFSRHQQAPEGIWTNISGRPIKDDNGEIKGGVVVCRNVTERKQVEEKLRQREDFLQTIYATVELGIFVVDVTETDEFRLVGFNPLIEQMIGLTTEQIQGKTLVEAFGEVVSVSFEQNYRRCIKAGTSISYEESVHFGQETQWFFTTLSPLKNTQGKIYRIIGTNLEITDRKHAEKELLETKNLYQQILDSMPDFVLCKGAESRIVYANKAFRDYYGMTLEQLQTIIDAPFNNPDYTQQYIQDDAYVFNTGKTLIIEEKITRYDGVVHTFSTIKNAIFDTEGSVTQTVGISRDITDRKQADAALKQKTNQLEQALIELQQTQLQMIQSEKMSSLGQMVAGVAHEINNPVNFIHGNLSHIEEYTQDLLRLLNLYQQNYPEPSLEIQEEIAAIDLEFLTEDIKKVLQSMLIGTKRIREIVLSLRNFSRLDESEVKNVNLHEGIDSTITILHNRMKATPERAKIQLIKNYGDLPLVECYAGQLNQVFMNIISNAIDAIEQKNINCHNQQVVNEPNCITISTKLINQNIIKIIIADNGMGIPKSLKHRIFDPFYTTKSVGKGTGLGLSISYQIITEKHNGLLECFSAEGKGTQFIIQIPTKIR</sequence>
<dbReference type="InterPro" id="IPR013656">
    <property type="entry name" value="PAS_4"/>
</dbReference>
<dbReference type="SMART" id="SM00387">
    <property type="entry name" value="HATPase_c"/>
    <property type="match status" value="1"/>
</dbReference>
<dbReference type="InterPro" id="IPR000700">
    <property type="entry name" value="PAS-assoc_C"/>
</dbReference>
<accession>K9ZHR3</accession>
<dbReference type="CDD" id="cd00082">
    <property type="entry name" value="HisKA"/>
    <property type="match status" value="1"/>
</dbReference>
<feature type="domain" description="PAC" evidence="10">
    <location>
        <begin position="277"/>
        <end position="330"/>
    </location>
</feature>
<dbReference type="InterPro" id="IPR035965">
    <property type="entry name" value="PAS-like_dom_sf"/>
</dbReference>
<evidence type="ECO:0000256" key="5">
    <source>
        <dbReference type="ARBA" id="ARBA00023012"/>
    </source>
</evidence>
<dbReference type="SUPFAM" id="SSF55874">
    <property type="entry name" value="ATPase domain of HSP90 chaperone/DNA topoisomerase II/histidine kinase"/>
    <property type="match status" value="1"/>
</dbReference>
<dbReference type="InterPro" id="IPR003594">
    <property type="entry name" value="HATPase_dom"/>
</dbReference>
<keyword evidence="11" id="KW-0808">Transferase</keyword>
<evidence type="ECO:0000259" key="9">
    <source>
        <dbReference type="PROSITE" id="PS50112"/>
    </source>
</evidence>
<dbReference type="EMBL" id="CP003659">
    <property type="protein sequence ID" value="AFZ57890.1"/>
    <property type="molecule type" value="Genomic_DNA"/>
</dbReference>
<keyword evidence="5" id="KW-0902">Two-component regulatory system</keyword>
<dbReference type="InterPro" id="IPR005467">
    <property type="entry name" value="His_kinase_dom"/>
</dbReference>
<dbReference type="GO" id="GO:0000155">
    <property type="term" value="F:phosphorelay sensor kinase activity"/>
    <property type="evidence" value="ECO:0007669"/>
    <property type="project" value="InterPro"/>
</dbReference>
<feature type="coiled-coil region" evidence="6">
    <location>
        <begin position="447"/>
        <end position="481"/>
    </location>
</feature>
<evidence type="ECO:0000313" key="12">
    <source>
        <dbReference type="Proteomes" id="UP000010474"/>
    </source>
</evidence>
<dbReference type="SMART" id="SM00388">
    <property type="entry name" value="HisKA"/>
    <property type="match status" value="1"/>
</dbReference>
<dbReference type="Pfam" id="PF02518">
    <property type="entry name" value="HATPase_c"/>
    <property type="match status" value="1"/>
</dbReference>
<dbReference type="NCBIfam" id="TIGR00229">
    <property type="entry name" value="sensory_box"/>
    <property type="match status" value="3"/>
</dbReference>
<dbReference type="HOGENOM" id="CLU_000445_114_39_3"/>
<comment type="catalytic activity">
    <reaction evidence="1">
        <text>ATP + protein L-histidine = ADP + protein N-phospho-L-histidine.</text>
        <dbReference type="EC" id="2.7.13.3"/>
    </reaction>
</comment>
<proteinExistence type="predicted"/>
<evidence type="ECO:0000256" key="7">
    <source>
        <dbReference type="SAM" id="MobiDB-lite"/>
    </source>
</evidence>
<name>K9ZHR3_ANACC</name>
<organism evidence="11 12">
    <name type="scientific">Anabaena cylindrica (strain ATCC 27899 / PCC 7122)</name>
    <dbReference type="NCBI Taxonomy" id="272123"/>
    <lineage>
        <taxon>Bacteria</taxon>
        <taxon>Bacillati</taxon>
        <taxon>Cyanobacteriota</taxon>
        <taxon>Cyanophyceae</taxon>
        <taxon>Nostocales</taxon>
        <taxon>Nostocaceae</taxon>
        <taxon>Anabaena</taxon>
    </lineage>
</organism>
<feature type="domain" description="Histidine kinase" evidence="8">
    <location>
        <begin position="490"/>
        <end position="748"/>
    </location>
</feature>
<dbReference type="PROSITE" id="PS50109">
    <property type="entry name" value="HIS_KIN"/>
    <property type="match status" value="1"/>
</dbReference>
<gene>
    <name evidence="11" type="ordered locus">Anacy_2441</name>
</gene>
<evidence type="ECO:0000256" key="4">
    <source>
        <dbReference type="ARBA" id="ARBA00022777"/>
    </source>
</evidence>
<feature type="region of interest" description="Disordered" evidence="7">
    <location>
        <begin position="40"/>
        <end position="61"/>
    </location>
</feature>
<evidence type="ECO:0000259" key="10">
    <source>
        <dbReference type="PROSITE" id="PS50113"/>
    </source>
</evidence>
<dbReference type="PRINTS" id="PR00344">
    <property type="entry name" value="BCTRLSENSOR"/>
</dbReference>
<evidence type="ECO:0000256" key="2">
    <source>
        <dbReference type="ARBA" id="ARBA00012438"/>
    </source>
</evidence>
<dbReference type="PANTHER" id="PTHR43065:SF50">
    <property type="entry name" value="HISTIDINE KINASE"/>
    <property type="match status" value="1"/>
</dbReference>
<dbReference type="PROSITE" id="PS50112">
    <property type="entry name" value="PAS"/>
    <property type="match status" value="2"/>
</dbReference>
<dbReference type="InterPro" id="IPR000014">
    <property type="entry name" value="PAS"/>
</dbReference>
<dbReference type="Pfam" id="PF08448">
    <property type="entry name" value="PAS_4"/>
    <property type="match status" value="3"/>
</dbReference>
<dbReference type="STRING" id="272123.Anacy_2441"/>
<dbReference type="SMART" id="SM00086">
    <property type="entry name" value="PAC"/>
    <property type="match status" value="3"/>
</dbReference>
<dbReference type="eggNOG" id="COG2202">
    <property type="taxonomic scope" value="Bacteria"/>
</dbReference>
<dbReference type="EC" id="2.7.13.3" evidence="2"/>
<evidence type="ECO:0000313" key="11">
    <source>
        <dbReference type="EMBL" id="AFZ57890.1"/>
    </source>
</evidence>
<dbReference type="KEGG" id="acy:Anacy_2441"/>
<keyword evidence="3" id="KW-0597">Phosphoprotein</keyword>
<dbReference type="SUPFAM" id="SSF55785">
    <property type="entry name" value="PYP-like sensor domain (PAS domain)"/>
    <property type="match status" value="3"/>
</dbReference>
<dbReference type="InterPro" id="IPR036890">
    <property type="entry name" value="HATPase_C_sf"/>
</dbReference>
<keyword evidence="6" id="KW-0175">Coiled coil</keyword>
<dbReference type="Proteomes" id="UP000010474">
    <property type="component" value="Chromosome"/>
</dbReference>
<dbReference type="InterPro" id="IPR004358">
    <property type="entry name" value="Sig_transdc_His_kin-like_C"/>
</dbReference>
<keyword evidence="4 11" id="KW-0418">Kinase</keyword>
<evidence type="ECO:0000256" key="6">
    <source>
        <dbReference type="SAM" id="Coils"/>
    </source>
</evidence>
<dbReference type="SMART" id="SM00091">
    <property type="entry name" value="PAS"/>
    <property type="match status" value="3"/>
</dbReference>
<feature type="domain" description="PAC" evidence="10">
    <location>
        <begin position="148"/>
        <end position="201"/>
    </location>
</feature>
<feature type="compositionally biased region" description="Polar residues" evidence="7">
    <location>
        <begin position="44"/>
        <end position="53"/>
    </location>
</feature>
<dbReference type="eggNOG" id="COG4191">
    <property type="taxonomic scope" value="Bacteria"/>
</dbReference>
<evidence type="ECO:0000256" key="3">
    <source>
        <dbReference type="ARBA" id="ARBA00022553"/>
    </source>
</evidence>
<reference evidence="12" key="1">
    <citation type="journal article" date="2013" name="Proc. Natl. Acad. Sci. U.S.A.">
        <title>Improving the coverage of the cyanobacterial phylum using diversity-driven genome sequencing.</title>
        <authorList>
            <person name="Shih P.M."/>
            <person name="Wu D."/>
            <person name="Latifi A."/>
            <person name="Axen S.D."/>
            <person name="Fewer D.P."/>
            <person name="Talla E."/>
            <person name="Calteau A."/>
            <person name="Cai F."/>
            <person name="Tandeau de Marsac N."/>
            <person name="Rippka R."/>
            <person name="Herdman M."/>
            <person name="Sivonen K."/>
            <person name="Coursin T."/>
            <person name="Laurent T."/>
            <person name="Goodwin L."/>
            <person name="Nolan M."/>
            <person name="Davenport K.W."/>
            <person name="Han C.S."/>
            <person name="Rubin E.M."/>
            <person name="Eisen J.A."/>
            <person name="Woyke T."/>
            <person name="Gugger M."/>
            <person name="Kerfeld C.A."/>
        </authorList>
    </citation>
    <scope>NUCLEOTIDE SEQUENCE [LARGE SCALE GENOMIC DNA]</scope>
    <source>
        <strain evidence="12">ATCC 27899 / PCC 7122</strain>
    </source>
</reference>
<dbReference type="PROSITE" id="PS50113">
    <property type="entry name" value="PAC"/>
    <property type="match status" value="3"/>
</dbReference>
<evidence type="ECO:0000259" key="8">
    <source>
        <dbReference type="PROSITE" id="PS50109"/>
    </source>
</evidence>
<protein>
    <recommendedName>
        <fullName evidence="2">histidine kinase</fullName>
        <ecNumber evidence="2">2.7.13.3</ecNumber>
    </recommendedName>
</protein>
<feature type="domain" description="PAC" evidence="10">
    <location>
        <begin position="404"/>
        <end position="456"/>
    </location>
</feature>
<keyword evidence="12" id="KW-1185">Reference proteome</keyword>
<dbReference type="InterPro" id="IPR036097">
    <property type="entry name" value="HisK_dim/P_sf"/>
</dbReference>
<dbReference type="PATRIC" id="fig|272123.3.peg.2657"/>
<dbReference type="SUPFAM" id="SSF47384">
    <property type="entry name" value="Homodimeric domain of signal transducing histidine kinase"/>
    <property type="match status" value="1"/>
</dbReference>